<dbReference type="EMBL" id="CAAALY010006897">
    <property type="protein sequence ID" value="VEL09663.1"/>
    <property type="molecule type" value="Genomic_DNA"/>
</dbReference>
<keyword evidence="3" id="KW-1185">Reference proteome</keyword>
<organism evidence="2 3">
    <name type="scientific">Protopolystoma xenopodis</name>
    <dbReference type="NCBI Taxonomy" id="117903"/>
    <lineage>
        <taxon>Eukaryota</taxon>
        <taxon>Metazoa</taxon>
        <taxon>Spiralia</taxon>
        <taxon>Lophotrochozoa</taxon>
        <taxon>Platyhelminthes</taxon>
        <taxon>Monogenea</taxon>
        <taxon>Polyopisthocotylea</taxon>
        <taxon>Polystomatidea</taxon>
        <taxon>Polystomatidae</taxon>
        <taxon>Protopolystoma</taxon>
    </lineage>
</organism>
<gene>
    <name evidence="2" type="ORF">PXEA_LOCUS3103</name>
</gene>
<evidence type="ECO:0000313" key="2">
    <source>
        <dbReference type="EMBL" id="VEL09663.1"/>
    </source>
</evidence>
<evidence type="ECO:0000256" key="1">
    <source>
        <dbReference type="SAM" id="MobiDB-lite"/>
    </source>
</evidence>
<reference evidence="2" key="1">
    <citation type="submission" date="2018-11" db="EMBL/GenBank/DDBJ databases">
        <authorList>
            <consortium name="Pathogen Informatics"/>
        </authorList>
    </citation>
    <scope>NUCLEOTIDE SEQUENCE</scope>
</reference>
<comment type="caution">
    <text evidence="2">The sequence shown here is derived from an EMBL/GenBank/DDBJ whole genome shotgun (WGS) entry which is preliminary data.</text>
</comment>
<accession>A0A448WE98</accession>
<dbReference type="Proteomes" id="UP000784294">
    <property type="component" value="Unassembled WGS sequence"/>
</dbReference>
<sequence>MVADILEAANLEADPEDSPSPNWSTKLSGPSRNPDSSLLTTSSEESDNCLRQRHFTNSVSLAEPGSSDGACGRSAVGVSDGYSWRLDSFHFEVDDWRIKWK</sequence>
<feature type="compositionally biased region" description="Polar residues" evidence="1">
    <location>
        <begin position="19"/>
        <end position="34"/>
    </location>
</feature>
<name>A0A448WE98_9PLAT</name>
<dbReference type="AlphaFoldDB" id="A0A448WE98"/>
<proteinExistence type="predicted"/>
<feature type="region of interest" description="Disordered" evidence="1">
    <location>
        <begin position="1"/>
        <end position="46"/>
    </location>
</feature>
<protein>
    <submittedName>
        <fullName evidence="2">Uncharacterized protein</fullName>
    </submittedName>
</protein>
<evidence type="ECO:0000313" key="3">
    <source>
        <dbReference type="Proteomes" id="UP000784294"/>
    </source>
</evidence>